<protein>
    <recommendedName>
        <fullName evidence="4">G domain-containing protein</fullName>
    </recommendedName>
</protein>
<organism evidence="2 3">
    <name type="scientific">Polarella glacialis</name>
    <name type="common">Dinoflagellate</name>
    <dbReference type="NCBI Taxonomy" id="89957"/>
    <lineage>
        <taxon>Eukaryota</taxon>
        <taxon>Sar</taxon>
        <taxon>Alveolata</taxon>
        <taxon>Dinophyceae</taxon>
        <taxon>Suessiales</taxon>
        <taxon>Suessiaceae</taxon>
        <taxon>Polarella</taxon>
    </lineage>
</organism>
<gene>
    <name evidence="2" type="ORF">PGLA2088_LOCUS49411</name>
</gene>
<reference evidence="2" key="1">
    <citation type="submission" date="2021-02" db="EMBL/GenBank/DDBJ databases">
        <authorList>
            <person name="Dougan E. K."/>
            <person name="Rhodes N."/>
            <person name="Thang M."/>
            <person name="Chan C."/>
        </authorList>
    </citation>
    <scope>NUCLEOTIDE SEQUENCE</scope>
</reference>
<proteinExistence type="predicted"/>
<sequence>MACPLGPLHGRPAAFAGAAAPFGAASSVVREKGLGRRAMAAVVAAPWSPVAAGSAASTSRAVERRPSSSSQAQSSTTAAASALCSVTLALMAATVAQGSRRRLRRLARAPLVQRSVRLNRADRGDLSQTIRSDEELDALAEKLKLPPAPSRLPSTKGARYWGLPGTPSAEDMEALVEDMVPGRSAGNPGAFNPHTDDPLTKGIDLMLGRKNQLQRLICCRGCGIPLQTHDPSNVGYVRFAKYLDTWAEKTHRKIMCSRCLQLERGELVPIVKETLGPRAYSAESSEQLGFGGHVVDAEVLLRQLRIIRQRRCLVVYVMDVLDFNGAYIRNIREIAGRNPMIAIATKIDLLPPKTDLESVHNWLRYALLKKRLRVVGVNMVSNETGKGIKHAMNAIIEARHGMDVFVVGSANAGKSMFISKFLHAMEEKYPEGGLEDVERPVVSKTPGTTLGTIPLRAFRRSVTSRIFASLFDTPGVHQPTSLQNLIEIQAYNMVQPTRAFGVTTLRPAKDILAALKKSGQLASAQNVEAWLARPVRYLWGFPGQPPVACIEVVPPITTALQLSFVGCHNLSIICEANVGPSADPERGGLPEPPDGLVMNQICNIKTLEELTMEGEVLADVSLAGFGWVAVSMSAISQAAAGKQTERSKLTLRVYGPRRLKVKIAAFPMPIGGLPGKVPKPPE</sequence>
<comment type="caution">
    <text evidence="2">The sequence shown here is derived from an EMBL/GenBank/DDBJ whole genome shotgun (WGS) entry which is preliminary data.</text>
</comment>
<dbReference type="Gene3D" id="3.40.50.300">
    <property type="entry name" value="P-loop containing nucleotide triphosphate hydrolases"/>
    <property type="match status" value="1"/>
</dbReference>
<evidence type="ECO:0000313" key="2">
    <source>
        <dbReference type="EMBL" id="CAE8738961.1"/>
    </source>
</evidence>
<dbReference type="PANTHER" id="PTHR47569:SF2">
    <property type="entry name" value="NO-ASSOCIATED PROTEIN 1, CHLOROPLASTIC_MITOCHONDRIAL"/>
    <property type="match status" value="1"/>
</dbReference>
<evidence type="ECO:0008006" key="4">
    <source>
        <dbReference type="Google" id="ProtNLM"/>
    </source>
</evidence>
<evidence type="ECO:0000313" key="3">
    <source>
        <dbReference type="Proteomes" id="UP000626109"/>
    </source>
</evidence>
<feature type="region of interest" description="Disordered" evidence="1">
    <location>
        <begin position="57"/>
        <end position="76"/>
    </location>
</feature>
<dbReference type="SUPFAM" id="SSF52540">
    <property type="entry name" value="P-loop containing nucleoside triphosphate hydrolases"/>
    <property type="match status" value="1"/>
</dbReference>
<name>A0A813LV41_POLGL</name>
<feature type="non-terminal residue" evidence="2">
    <location>
        <position position="682"/>
    </location>
</feature>
<accession>A0A813LV41</accession>
<dbReference type="CDD" id="cd01855">
    <property type="entry name" value="YqeH"/>
    <property type="match status" value="1"/>
</dbReference>
<evidence type="ECO:0000256" key="1">
    <source>
        <dbReference type="SAM" id="MobiDB-lite"/>
    </source>
</evidence>
<dbReference type="InterPro" id="IPR027417">
    <property type="entry name" value="P-loop_NTPase"/>
</dbReference>
<dbReference type="GO" id="GO:0003924">
    <property type="term" value="F:GTPase activity"/>
    <property type="evidence" value="ECO:0007669"/>
    <property type="project" value="InterPro"/>
</dbReference>
<dbReference type="PANTHER" id="PTHR47569">
    <property type="entry name" value="NO-ASSOCIATED PROTEIN 1, CHLOROPLASTIC/MITOCHONDRIAL"/>
    <property type="match status" value="1"/>
</dbReference>
<feature type="compositionally biased region" description="Low complexity" evidence="1">
    <location>
        <begin position="67"/>
        <end position="76"/>
    </location>
</feature>
<dbReference type="AlphaFoldDB" id="A0A813LV41"/>
<dbReference type="InterPro" id="IPR044229">
    <property type="entry name" value="NOA1"/>
</dbReference>
<dbReference type="EMBL" id="CAJNNW010037036">
    <property type="protein sequence ID" value="CAE8738961.1"/>
    <property type="molecule type" value="Genomic_DNA"/>
</dbReference>
<dbReference type="Proteomes" id="UP000626109">
    <property type="component" value="Unassembled WGS sequence"/>
</dbReference>